<comment type="caution">
    <text evidence="8">The sequence shown here is derived from an EMBL/GenBank/DDBJ whole genome shotgun (WGS) entry which is preliminary data.</text>
</comment>
<dbReference type="Pfam" id="PF04570">
    <property type="entry name" value="zf-FLZ"/>
    <property type="match status" value="1"/>
</dbReference>
<protein>
    <submittedName>
        <fullName evidence="8">FCS-Like Zinc finger 15-like isoform X1</fullName>
    </submittedName>
</protein>
<dbReference type="GO" id="GO:0005737">
    <property type="term" value="C:cytoplasm"/>
    <property type="evidence" value="ECO:0007669"/>
    <property type="project" value="UniProtKB-SubCell"/>
</dbReference>
<reference evidence="8 9" key="1">
    <citation type="submission" date="2024-06" db="EMBL/GenBank/DDBJ databases">
        <title>A chromosome level genome sequence of Diviner's sage (Salvia divinorum).</title>
        <authorList>
            <person name="Ford S.A."/>
            <person name="Ro D.-K."/>
            <person name="Ness R.W."/>
            <person name="Phillips M.A."/>
        </authorList>
    </citation>
    <scope>NUCLEOTIDE SEQUENCE [LARGE SCALE GENOMIC DNA]</scope>
    <source>
        <strain evidence="8">SAF-2024a</strain>
        <tissue evidence="8">Leaf</tissue>
    </source>
</reference>
<dbReference type="Proteomes" id="UP001567538">
    <property type="component" value="Unassembled WGS sequence"/>
</dbReference>
<gene>
    <name evidence="8" type="ORF">AAHA92_24189</name>
</gene>
<dbReference type="PANTHER" id="PTHR33059">
    <property type="entry name" value="FCS-LIKE ZINC FINGER 5"/>
    <property type="match status" value="1"/>
</dbReference>
<dbReference type="AlphaFoldDB" id="A0ABD1G6N5"/>
<feature type="zinc finger region" description="FLZ-type" evidence="6">
    <location>
        <begin position="50"/>
        <end position="94"/>
    </location>
</feature>
<evidence type="ECO:0000259" key="7">
    <source>
        <dbReference type="PROSITE" id="PS51795"/>
    </source>
</evidence>
<keyword evidence="4" id="KW-0479">Metal-binding</keyword>
<evidence type="ECO:0000256" key="5">
    <source>
        <dbReference type="ARBA" id="ARBA00022771"/>
    </source>
</evidence>
<evidence type="ECO:0000256" key="2">
    <source>
        <dbReference type="ARBA" id="ARBA00009374"/>
    </source>
</evidence>
<keyword evidence="9" id="KW-1185">Reference proteome</keyword>
<comment type="similarity">
    <text evidence="2">Belongs to the FLZ family.</text>
</comment>
<keyword evidence="5" id="KW-0862">Zinc</keyword>
<dbReference type="PANTHER" id="PTHR33059:SF4">
    <property type="entry name" value="FCS-LIKE ZINC FINGER 5"/>
    <property type="match status" value="1"/>
</dbReference>
<evidence type="ECO:0000256" key="6">
    <source>
        <dbReference type="PROSITE-ProRule" id="PRU01131"/>
    </source>
</evidence>
<proteinExistence type="inferred from homology"/>
<sequence length="97" mass="10693">MPVKRDLTGASSVATSAPVKLIKTRDTALLGVASPLNNITECARRTKIGGFLERCHYCNKRIAKDSDVFMYSDLCAFCSVKCRDRQINLDKLAGKKP</sequence>
<organism evidence="8 9">
    <name type="scientific">Salvia divinorum</name>
    <name type="common">Maria pastora</name>
    <name type="synonym">Diviner's sage</name>
    <dbReference type="NCBI Taxonomy" id="28513"/>
    <lineage>
        <taxon>Eukaryota</taxon>
        <taxon>Viridiplantae</taxon>
        <taxon>Streptophyta</taxon>
        <taxon>Embryophyta</taxon>
        <taxon>Tracheophyta</taxon>
        <taxon>Spermatophyta</taxon>
        <taxon>Magnoliopsida</taxon>
        <taxon>eudicotyledons</taxon>
        <taxon>Gunneridae</taxon>
        <taxon>Pentapetalae</taxon>
        <taxon>asterids</taxon>
        <taxon>lamiids</taxon>
        <taxon>Lamiales</taxon>
        <taxon>Lamiaceae</taxon>
        <taxon>Nepetoideae</taxon>
        <taxon>Mentheae</taxon>
        <taxon>Salviinae</taxon>
        <taxon>Salvia</taxon>
        <taxon>Salvia subgen. Calosphace</taxon>
    </lineage>
</organism>
<evidence type="ECO:0000256" key="3">
    <source>
        <dbReference type="ARBA" id="ARBA00022490"/>
    </source>
</evidence>
<keyword evidence="5" id="KW-0863">Zinc-finger</keyword>
<dbReference type="GO" id="GO:0008270">
    <property type="term" value="F:zinc ion binding"/>
    <property type="evidence" value="ECO:0007669"/>
    <property type="project" value="UniProtKB-KW"/>
</dbReference>
<name>A0ABD1G6N5_SALDI</name>
<comment type="subcellular location">
    <subcellularLocation>
        <location evidence="1">Cytoplasm</location>
    </subcellularLocation>
</comment>
<evidence type="ECO:0000313" key="8">
    <source>
        <dbReference type="EMBL" id="KAL1539742.1"/>
    </source>
</evidence>
<dbReference type="EMBL" id="JBEAFC010000009">
    <property type="protein sequence ID" value="KAL1539742.1"/>
    <property type="molecule type" value="Genomic_DNA"/>
</dbReference>
<keyword evidence="3" id="KW-0963">Cytoplasm</keyword>
<evidence type="ECO:0000256" key="4">
    <source>
        <dbReference type="ARBA" id="ARBA00022723"/>
    </source>
</evidence>
<dbReference type="InterPro" id="IPR007650">
    <property type="entry name" value="Zf-FLZ_dom"/>
</dbReference>
<evidence type="ECO:0000256" key="1">
    <source>
        <dbReference type="ARBA" id="ARBA00004496"/>
    </source>
</evidence>
<accession>A0ABD1G6N5</accession>
<dbReference type="PROSITE" id="PS51795">
    <property type="entry name" value="ZF_FLZ"/>
    <property type="match status" value="1"/>
</dbReference>
<feature type="domain" description="FLZ-type" evidence="7">
    <location>
        <begin position="50"/>
        <end position="94"/>
    </location>
</feature>
<evidence type="ECO:0000313" key="9">
    <source>
        <dbReference type="Proteomes" id="UP001567538"/>
    </source>
</evidence>